<name>A0ABS9MN25_9BURK</name>
<gene>
    <name evidence="2" type="ORF">MAF45_00930</name>
</gene>
<evidence type="ECO:0000256" key="1">
    <source>
        <dbReference type="SAM" id="MobiDB-lite"/>
    </source>
</evidence>
<reference evidence="2 3" key="1">
    <citation type="submission" date="2022-02" db="EMBL/GenBank/DDBJ databases">
        <title>Mesosutterella porci, a novel member of the family Sutterellaceae from pig feces.</title>
        <authorList>
            <person name="Wylensek D."/>
            <person name="Clavel T."/>
        </authorList>
    </citation>
    <scope>NUCLEOTIDE SEQUENCE [LARGE SCALE GENOMIC DNA]</scope>
    <source>
        <strain evidence="3">oilRF-744-wt-GAM-9</strain>
    </source>
</reference>
<keyword evidence="3" id="KW-1185">Reference proteome</keyword>
<proteinExistence type="predicted"/>
<dbReference type="RefSeq" id="WP_237977676.1">
    <property type="nucleotide sequence ID" value="NZ_JAKNCT010000001.1"/>
</dbReference>
<protein>
    <recommendedName>
        <fullName evidence="4">LysR substrate-binding domain-containing protein</fullName>
    </recommendedName>
</protein>
<evidence type="ECO:0000313" key="2">
    <source>
        <dbReference type="EMBL" id="MCG5030020.1"/>
    </source>
</evidence>
<organism evidence="2 3">
    <name type="scientific">Mesosutterella porci</name>
    <dbReference type="NCBI Taxonomy" id="2915351"/>
    <lineage>
        <taxon>Bacteria</taxon>
        <taxon>Pseudomonadati</taxon>
        <taxon>Pseudomonadota</taxon>
        <taxon>Betaproteobacteria</taxon>
        <taxon>Burkholderiales</taxon>
        <taxon>Sutterellaceae</taxon>
        <taxon>Mesosutterella</taxon>
    </lineage>
</organism>
<feature type="region of interest" description="Disordered" evidence="1">
    <location>
        <begin position="1"/>
        <end position="25"/>
    </location>
</feature>
<evidence type="ECO:0000313" key="3">
    <source>
        <dbReference type="Proteomes" id="UP001297600"/>
    </source>
</evidence>
<accession>A0ABS9MN25</accession>
<comment type="caution">
    <text evidence="2">The sequence shown here is derived from an EMBL/GenBank/DDBJ whole genome shotgun (WGS) entry which is preliminary data.</text>
</comment>
<dbReference type="EMBL" id="JAKNCT010000001">
    <property type="protein sequence ID" value="MCG5030020.1"/>
    <property type="molecule type" value="Genomic_DNA"/>
</dbReference>
<dbReference type="Proteomes" id="UP001297600">
    <property type="component" value="Unassembled WGS sequence"/>
</dbReference>
<evidence type="ECO:0008006" key="4">
    <source>
        <dbReference type="Google" id="ProtNLM"/>
    </source>
</evidence>
<sequence>MLRACGRGSGVPASSGGRDPLERREPQHELFAQIRRRLEGKLPFPVSFREYYEEDLKRAVRDRKVDLVLVTSGFYRQNLELGLKDLATSASLSDPDPNRGMGAVLIALKDRGDFFSRIRTIHPGRMRLIPASECPEPRLQASPSSLLPEGWVFFLQATPPRLPAQNEFFCVLVCGYSGKRI</sequence>